<dbReference type="Proteomes" id="UP000183002">
    <property type="component" value="Unassembled WGS sequence"/>
</dbReference>
<dbReference type="EMBL" id="FOCO01000009">
    <property type="protein sequence ID" value="SEN19332.1"/>
    <property type="molecule type" value="Genomic_DNA"/>
</dbReference>
<evidence type="ECO:0000313" key="2">
    <source>
        <dbReference type="Proteomes" id="UP000183002"/>
    </source>
</evidence>
<dbReference type="STRING" id="1077947.SAMN05216227_10091"/>
<sequence>MVSKDNKLSVRRQCALLTLARSNLYYEPKGESAENLRFMALIHCPAGAWHGHAAERGQAVLGDAVVRIAPN</sequence>
<reference evidence="1 2" key="1">
    <citation type="submission" date="2016-10" db="EMBL/GenBank/DDBJ databases">
        <authorList>
            <person name="de Groot N.N."/>
        </authorList>
    </citation>
    <scope>NUCLEOTIDE SEQUENCE [LARGE SCALE GENOMIC DNA]</scope>
    <source>
        <strain evidence="1 2">CGMCC 1.10836</strain>
    </source>
</reference>
<feature type="non-terminal residue" evidence="1">
    <location>
        <position position="71"/>
    </location>
</feature>
<keyword evidence="2" id="KW-1185">Reference proteome</keyword>
<protein>
    <submittedName>
        <fullName evidence="1">Uncharacterized protein</fullName>
    </submittedName>
</protein>
<organism evidence="1 2">
    <name type="scientific">Pseudorhodobacter antarcticus</name>
    <dbReference type="NCBI Taxonomy" id="1077947"/>
    <lineage>
        <taxon>Bacteria</taxon>
        <taxon>Pseudomonadati</taxon>
        <taxon>Pseudomonadota</taxon>
        <taxon>Alphaproteobacteria</taxon>
        <taxon>Rhodobacterales</taxon>
        <taxon>Paracoccaceae</taxon>
        <taxon>Pseudorhodobacter</taxon>
    </lineage>
</organism>
<evidence type="ECO:0000313" key="1">
    <source>
        <dbReference type="EMBL" id="SEN19332.1"/>
    </source>
</evidence>
<accession>A0A1H8EIM9</accession>
<dbReference type="AlphaFoldDB" id="A0A1H8EIM9"/>
<proteinExistence type="predicted"/>
<name>A0A1H8EIM9_9RHOB</name>
<gene>
    <name evidence="1" type="ORF">SAMN05216227_10091</name>
</gene>